<keyword evidence="1" id="KW-0808">Transferase</keyword>
<dbReference type="PANTHER" id="PTHR32463:SF0">
    <property type="entry name" value="L-FUCOSE KINASE"/>
    <property type="match status" value="1"/>
</dbReference>
<evidence type="ECO:0000259" key="5">
    <source>
        <dbReference type="Pfam" id="PF07959"/>
    </source>
</evidence>
<sequence>MGRIAGSTVTLAVPDPDGKRIGSGAATLNAIHALARHYWDLGLDISPQQVANGNDSGFGSSVPHDKSNTEFPLLPMLGDPLRRSSVRILFNTDLARVEVPSSCRYRASSETLCAGAQNSRYQRRMPATAGGNPKVCLGAEGDLQDRVPSDSLHALMETSVVDDELLATPQGHGWLRRPFSLFLCLQLGRRWSSGRTVGTTYIAVELPWVSVLDFLSFHPYINNSTVSFITKRHMLLLHAGGDSKRVHWANPMGKVFLPLPYLASDDPDGPVPLLFDHILAISACARQAFKNEEQLMGTGGGWQDQIGGLYPGIKFTAGFPGVPLQLQVIPLLASPQLIRELQPRLLVVFTGQWKETVSHFPLFSPFWFLVLLYRLVGGKTAEMLLRCSTSTPSPPTGGNPVSPTGQPTYELGEIMLEAWRLHQELDPYCSNEFVDKLFAFSLTVTVVATSLWALVVVVLHCYWPRTRNVPRN</sequence>
<evidence type="ECO:0000256" key="4">
    <source>
        <dbReference type="SAM" id="Phobius"/>
    </source>
</evidence>
<keyword evidence="4" id="KW-0812">Transmembrane</keyword>
<evidence type="ECO:0000256" key="3">
    <source>
        <dbReference type="ARBA" id="ARBA00022777"/>
    </source>
</evidence>
<comment type="caution">
    <text evidence="6">The sequence shown here is derived from an EMBL/GenBank/DDBJ whole genome shotgun (WGS) entry which is preliminary data.</text>
</comment>
<dbReference type="Pfam" id="PF07959">
    <property type="entry name" value="Fucose_pyrophosphorylase"/>
    <property type="match status" value="1"/>
</dbReference>
<dbReference type="GO" id="GO:0050201">
    <property type="term" value="F:fucokinase activity"/>
    <property type="evidence" value="ECO:0007669"/>
    <property type="project" value="TreeGrafter"/>
</dbReference>
<keyword evidence="7" id="KW-1185">Reference proteome</keyword>
<accession>A0A7J0E553</accession>
<dbReference type="AlphaFoldDB" id="A0A7J0E553"/>
<name>A0A7J0E553_9ERIC</name>
<organism evidence="6 7">
    <name type="scientific">Actinidia rufa</name>
    <dbReference type="NCBI Taxonomy" id="165716"/>
    <lineage>
        <taxon>Eukaryota</taxon>
        <taxon>Viridiplantae</taxon>
        <taxon>Streptophyta</taxon>
        <taxon>Embryophyta</taxon>
        <taxon>Tracheophyta</taxon>
        <taxon>Spermatophyta</taxon>
        <taxon>Magnoliopsida</taxon>
        <taxon>eudicotyledons</taxon>
        <taxon>Gunneridae</taxon>
        <taxon>Pentapetalae</taxon>
        <taxon>asterids</taxon>
        <taxon>Ericales</taxon>
        <taxon>Actinidiaceae</taxon>
        <taxon>Actinidia</taxon>
    </lineage>
</organism>
<dbReference type="Proteomes" id="UP000585474">
    <property type="component" value="Unassembled WGS sequence"/>
</dbReference>
<dbReference type="OrthoDB" id="1937683at2759"/>
<evidence type="ECO:0000256" key="1">
    <source>
        <dbReference type="ARBA" id="ARBA00022679"/>
    </source>
</evidence>
<dbReference type="GO" id="GO:0042352">
    <property type="term" value="P:GDP-L-fucose salvage"/>
    <property type="evidence" value="ECO:0007669"/>
    <property type="project" value="TreeGrafter"/>
</dbReference>
<proteinExistence type="predicted"/>
<keyword evidence="2" id="KW-0547">Nucleotide-binding</keyword>
<dbReference type="GO" id="GO:0000166">
    <property type="term" value="F:nucleotide binding"/>
    <property type="evidence" value="ECO:0007669"/>
    <property type="project" value="UniProtKB-KW"/>
</dbReference>
<evidence type="ECO:0000256" key="2">
    <source>
        <dbReference type="ARBA" id="ARBA00022741"/>
    </source>
</evidence>
<dbReference type="Gene3D" id="3.30.230.120">
    <property type="match status" value="1"/>
</dbReference>
<protein>
    <submittedName>
        <fullName evidence="6">L-fucokinase/GDP-L-fucose pyrophosphorylase</fullName>
    </submittedName>
</protein>
<dbReference type="InterPro" id="IPR052203">
    <property type="entry name" value="GHMP_Kinase-Related"/>
</dbReference>
<dbReference type="PANTHER" id="PTHR32463">
    <property type="entry name" value="L-FUCOSE KINASE"/>
    <property type="match status" value="1"/>
</dbReference>
<dbReference type="EMBL" id="BJWL01000001">
    <property type="protein sequence ID" value="GFY81540.1"/>
    <property type="molecule type" value="Genomic_DNA"/>
</dbReference>
<dbReference type="InterPro" id="IPR012887">
    <property type="entry name" value="GDP_fucose_pyrophosphorylase"/>
</dbReference>
<gene>
    <name evidence="6" type="ORF">Acr_01g0013490</name>
</gene>
<evidence type="ECO:0000313" key="6">
    <source>
        <dbReference type="EMBL" id="GFY81540.1"/>
    </source>
</evidence>
<feature type="transmembrane region" description="Helical" evidence="4">
    <location>
        <begin position="437"/>
        <end position="463"/>
    </location>
</feature>
<keyword evidence="3 6" id="KW-0418">Kinase</keyword>
<keyword evidence="4" id="KW-1133">Transmembrane helix</keyword>
<feature type="domain" description="GDP-fucose pyrophosphorylase" evidence="5">
    <location>
        <begin position="229"/>
        <end position="290"/>
    </location>
</feature>
<reference evidence="6 7" key="1">
    <citation type="submission" date="2019-07" db="EMBL/GenBank/DDBJ databases">
        <title>De Novo Assembly of kiwifruit Actinidia rufa.</title>
        <authorList>
            <person name="Sugita-Konishi S."/>
            <person name="Sato K."/>
            <person name="Mori E."/>
            <person name="Abe Y."/>
            <person name="Kisaki G."/>
            <person name="Hamano K."/>
            <person name="Suezawa K."/>
            <person name="Otani M."/>
            <person name="Fukuda T."/>
            <person name="Manabe T."/>
            <person name="Gomi K."/>
            <person name="Tabuchi M."/>
            <person name="Akimitsu K."/>
            <person name="Kataoka I."/>
        </authorList>
    </citation>
    <scope>NUCLEOTIDE SEQUENCE [LARGE SCALE GENOMIC DNA]</scope>
    <source>
        <strain evidence="7">cv. Fuchu</strain>
    </source>
</reference>
<evidence type="ECO:0000313" key="7">
    <source>
        <dbReference type="Proteomes" id="UP000585474"/>
    </source>
</evidence>
<keyword evidence="4" id="KW-0472">Membrane</keyword>